<keyword evidence="2" id="KW-0641">Proline biosynthesis</keyword>
<evidence type="ECO:0000256" key="3">
    <source>
        <dbReference type="ARBA" id="ARBA00022679"/>
    </source>
</evidence>
<dbReference type="PANTHER" id="PTHR43654:SF3">
    <property type="entry name" value="GLUTAMATE 5-KINASE"/>
    <property type="match status" value="1"/>
</dbReference>
<dbReference type="GO" id="GO:0005829">
    <property type="term" value="C:cytosol"/>
    <property type="evidence" value="ECO:0007669"/>
    <property type="project" value="TreeGrafter"/>
</dbReference>
<protein>
    <submittedName>
        <fullName evidence="9">Aspartate/glutamate/uridylate kinase</fullName>
    </submittedName>
</protein>
<dbReference type="FunFam" id="3.40.1160.10:FF:000045">
    <property type="entry name" value="Glutamate 5-kinase, variant"/>
    <property type="match status" value="1"/>
</dbReference>
<evidence type="ECO:0000256" key="5">
    <source>
        <dbReference type="ARBA" id="ARBA00022777"/>
    </source>
</evidence>
<dbReference type="InParanoid" id="A0A1Y2AK76"/>
<dbReference type="Gene3D" id="3.40.1160.10">
    <property type="entry name" value="Acetylglutamate kinase-like"/>
    <property type="match status" value="2"/>
</dbReference>
<dbReference type="GO" id="GO:0005524">
    <property type="term" value="F:ATP binding"/>
    <property type="evidence" value="ECO:0007669"/>
    <property type="project" value="UniProtKB-KW"/>
</dbReference>
<evidence type="ECO:0000256" key="4">
    <source>
        <dbReference type="ARBA" id="ARBA00022741"/>
    </source>
</evidence>
<dbReference type="AlphaFoldDB" id="A0A1Y2AK76"/>
<dbReference type="InterPro" id="IPR005715">
    <property type="entry name" value="Glu_5kinase/COase_Synthase"/>
</dbReference>
<sequence length="546" mass="58990">MTAKARNALTIVIKLGTSSIVSPSYPFLPHLQLLSSIVETVIKLREAGHRVVLVSSGAIGVGLRRMGLKERGKGLSHKQALAAIGQGRLIALWDNLFSQLDQPIAQILLTRMDISDRTRYLNAQNTFSELLSMGVVPIVNENDTVSVSEIKFGDNDTLSAISSAIVHADYLFLLTDVRCLYTDNPRNNPDAKPVRVVRDIQKVREQVSTSTLGTSLGTGGMSTKLIAAELATAAGTTTVIMHSAHVEDIFGVIEGGAGPSTSDKSGTSTPTLSDIDETEEIGPLCTRFLRKEDRIKDRKWWIAHGLHAAGTVVIDEGAHRAITRKESGGRLLPAGVVRVEGLFASHQAVKLFVRRRRRSAFPQPPVLDQHPSIDESDTDSPSSPSSPMRLPAARLGRPSPLATTSNTSSPNLLAVQPGTPTIQPAMSLSSSIASLDPLSKSVPESPAVQALSAGTLGQWEVLRSLHETKMLGHDRVRRESAEKEKLGFGEDAVKGEDEWEEVEIGKGLAQYNSVEIDRIKGLKSSNIEQVLGYSESEHVVDSITFY</sequence>
<dbReference type="STRING" id="71784.A0A1Y2AK76"/>
<keyword evidence="3" id="KW-0808">Transferase</keyword>
<dbReference type="SUPFAM" id="SSF88697">
    <property type="entry name" value="PUA domain-like"/>
    <property type="match status" value="1"/>
</dbReference>
<evidence type="ECO:0000256" key="6">
    <source>
        <dbReference type="ARBA" id="ARBA00022840"/>
    </source>
</evidence>
<dbReference type="PRINTS" id="PR00474">
    <property type="entry name" value="GLU5KINASE"/>
</dbReference>
<dbReference type="HAMAP" id="MF_00456">
    <property type="entry name" value="ProB"/>
    <property type="match status" value="1"/>
</dbReference>
<keyword evidence="1" id="KW-0028">Amino-acid biosynthesis</keyword>
<evidence type="ECO:0000313" key="9">
    <source>
        <dbReference type="EMBL" id="ORY22700.1"/>
    </source>
</evidence>
<feature type="region of interest" description="Disordered" evidence="7">
    <location>
        <begin position="362"/>
        <end position="420"/>
    </location>
</feature>
<dbReference type="EMBL" id="MCFC01000089">
    <property type="protein sequence ID" value="ORY22700.1"/>
    <property type="molecule type" value="Genomic_DNA"/>
</dbReference>
<dbReference type="InterPro" id="IPR001057">
    <property type="entry name" value="Glu/AcGlu_kinase"/>
</dbReference>
<dbReference type="Proteomes" id="UP000193986">
    <property type="component" value="Unassembled WGS sequence"/>
</dbReference>
<organism evidence="9 10">
    <name type="scientific">Naematelia encephala</name>
    <dbReference type="NCBI Taxonomy" id="71784"/>
    <lineage>
        <taxon>Eukaryota</taxon>
        <taxon>Fungi</taxon>
        <taxon>Dikarya</taxon>
        <taxon>Basidiomycota</taxon>
        <taxon>Agaricomycotina</taxon>
        <taxon>Tremellomycetes</taxon>
        <taxon>Tremellales</taxon>
        <taxon>Naemateliaceae</taxon>
        <taxon>Naematelia</taxon>
    </lineage>
</organism>
<dbReference type="InterPro" id="IPR001048">
    <property type="entry name" value="Asp/Glu/Uridylate_kinase"/>
</dbReference>
<comment type="caution">
    <text evidence="9">The sequence shown here is derived from an EMBL/GenBank/DDBJ whole genome shotgun (WGS) entry which is preliminary data.</text>
</comment>
<keyword evidence="4" id="KW-0547">Nucleotide-binding</keyword>
<feature type="domain" description="Aspartate/glutamate/uridylate kinase" evidence="8">
    <location>
        <begin position="10"/>
        <end position="240"/>
    </location>
</feature>
<dbReference type="PANTHER" id="PTHR43654">
    <property type="entry name" value="GLUTAMATE 5-KINASE"/>
    <property type="match status" value="1"/>
</dbReference>
<gene>
    <name evidence="9" type="ORF">BCR39DRAFT_551081</name>
</gene>
<feature type="compositionally biased region" description="Polar residues" evidence="7">
    <location>
        <begin position="401"/>
        <end position="411"/>
    </location>
</feature>
<dbReference type="Gene3D" id="2.30.130.10">
    <property type="entry name" value="PUA domain"/>
    <property type="match status" value="2"/>
</dbReference>
<dbReference type="InterPro" id="IPR036393">
    <property type="entry name" value="AceGlu_kinase-like_sf"/>
</dbReference>
<dbReference type="InterPro" id="IPR015947">
    <property type="entry name" value="PUA-like_sf"/>
</dbReference>
<dbReference type="OrthoDB" id="409889at2759"/>
<dbReference type="InterPro" id="IPR041739">
    <property type="entry name" value="G5K_ProB"/>
</dbReference>
<evidence type="ECO:0000256" key="1">
    <source>
        <dbReference type="ARBA" id="ARBA00022605"/>
    </source>
</evidence>
<accession>A0A1Y2AK76</accession>
<evidence type="ECO:0000313" key="10">
    <source>
        <dbReference type="Proteomes" id="UP000193986"/>
    </source>
</evidence>
<dbReference type="CDD" id="cd04242">
    <property type="entry name" value="AAK_G5K_ProB"/>
    <property type="match status" value="1"/>
</dbReference>
<dbReference type="InterPro" id="IPR019797">
    <property type="entry name" value="Glutamate_5-kinase_CS"/>
</dbReference>
<dbReference type="GO" id="GO:1901607">
    <property type="term" value="P:alpha-amino acid biosynthetic process"/>
    <property type="evidence" value="ECO:0007669"/>
    <property type="project" value="UniProtKB-ARBA"/>
</dbReference>
<dbReference type="SUPFAM" id="SSF53633">
    <property type="entry name" value="Carbamate kinase-like"/>
    <property type="match status" value="1"/>
</dbReference>
<evidence type="ECO:0000256" key="2">
    <source>
        <dbReference type="ARBA" id="ARBA00022650"/>
    </source>
</evidence>
<evidence type="ECO:0000259" key="8">
    <source>
        <dbReference type="Pfam" id="PF00696"/>
    </source>
</evidence>
<dbReference type="FunCoup" id="A0A1Y2AK76">
    <property type="interactions" value="245"/>
</dbReference>
<dbReference type="Pfam" id="PF00696">
    <property type="entry name" value="AA_kinase"/>
    <property type="match status" value="1"/>
</dbReference>
<dbReference type="PROSITE" id="PS50890">
    <property type="entry name" value="PUA"/>
    <property type="match status" value="1"/>
</dbReference>
<dbReference type="PROSITE" id="PS00902">
    <property type="entry name" value="GLUTAMATE_5_KINASE"/>
    <property type="match status" value="1"/>
</dbReference>
<dbReference type="GO" id="GO:0004349">
    <property type="term" value="F:glutamate 5-kinase activity"/>
    <property type="evidence" value="ECO:0007669"/>
    <property type="project" value="InterPro"/>
</dbReference>
<keyword evidence="6" id="KW-0067">ATP-binding</keyword>
<dbReference type="GO" id="GO:0003723">
    <property type="term" value="F:RNA binding"/>
    <property type="evidence" value="ECO:0007669"/>
    <property type="project" value="InterPro"/>
</dbReference>
<keyword evidence="10" id="KW-1185">Reference proteome</keyword>
<reference evidence="9 10" key="1">
    <citation type="submission" date="2016-07" db="EMBL/GenBank/DDBJ databases">
        <title>Pervasive Adenine N6-methylation of Active Genes in Fungi.</title>
        <authorList>
            <consortium name="DOE Joint Genome Institute"/>
            <person name="Mondo S.J."/>
            <person name="Dannebaum R.O."/>
            <person name="Kuo R.C."/>
            <person name="Labutti K."/>
            <person name="Haridas S."/>
            <person name="Kuo A."/>
            <person name="Salamov A."/>
            <person name="Ahrendt S.R."/>
            <person name="Lipzen A."/>
            <person name="Sullivan W."/>
            <person name="Andreopoulos W.B."/>
            <person name="Clum A."/>
            <person name="Lindquist E."/>
            <person name="Daum C."/>
            <person name="Ramamoorthy G.K."/>
            <person name="Gryganskyi A."/>
            <person name="Culley D."/>
            <person name="Magnuson J.K."/>
            <person name="James T.Y."/>
            <person name="O'Malley M.A."/>
            <person name="Stajich J.E."/>
            <person name="Spatafora J.W."/>
            <person name="Visel A."/>
            <person name="Grigoriev I.V."/>
        </authorList>
    </citation>
    <scope>NUCLEOTIDE SEQUENCE [LARGE SCALE GENOMIC DNA]</scope>
    <source>
        <strain evidence="9 10">68-887.2</strain>
    </source>
</reference>
<proteinExistence type="inferred from homology"/>
<evidence type="ECO:0000256" key="7">
    <source>
        <dbReference type="SAM" id="MobiDB-lite"/>
    </source>
</evidence>
<keyword evidence="5 9" id="KW-0418">Kinase</keyword>
<dbReference type="FunFam" id="3.40.1160.10:FF:000041">
    <property type="entry name" value="Glutamate 5-kinase, putative"/>
    <property type="match status" value="1"/>
</dbReference>
<name>A0A1Y2AK76_9TREE</name>
<dbReference type="InterPro" id="IPR036974">
    <property type="entry name" value="PUA_sf"/>
</dbReference>
<dbReference type="NCBIfam" id="TIGR01027">
    <property type="entry name" value="proB"/>
    <property type="match status" value="1"/>
</dbReference>